<feature type="transmembrane region" description="Helical" evidence="5">
    <location>
        <begin position="182"/>
        <end position="209"/>
    </location>
</feature>
<sequence length="581" mass="59920">MPIGGFRGVAFSLIPGLNTALHYQRAWLIPDLRAGIVLSFLLIPAGMGYAEASGLPAYTGLYATIVPLLLYAVFGPSRILVLGPDSALAPIIAASILPLALGNTERAIALAGLLGLMVGLILLVAGVLRLGFVTDLLSKPIRVGYLNAVALLVIISQIPKLLGFSIDVPGPIQGMGAIMQAAAAGSIVVAAMLLGLASLAVIVGLRFLLGGRIPGVLIAVVASIVVTAIFSLQNVLPIVGAMPQGLPAPALGGLVWGDVVSLIGPALGIALIAFADTGVLSRTLAARRGDSVNGSQEMAGLGLANIGGGFFGGFPISASTSRTPVAEQAGARSQLTNVVGALIIVVFMLVAPGVTGYLPSATLGAVVIVAAASLVNVSGVSRLWRIDKTDALLSIAAFLGVFLVGVLQGILVAIGLSLVAFVIRAWRPYRAELGRIPGVRGYHDRSRHPDADRVPGIVIVRFDAPLFFANGGIFDYYVRSVVRRAERESEADGTPIHTVILAAEPITDIDTTAIDELLELDEYLASRGVTLVLAEMKGPVKDRLQAFGLGNRFPPERLAPTVGAAVDAASGELRDDIGGAI</sequence>
<evidence type="ECO:0000256" key="1">
    <source>
        <dbReference type="ARBA" id="ARBA00004141"/>
    </source>
</evidence>
<evidence type="ECO:0000256" key="2">
    <source>
        <dbReference type="ARBA" id="ARBA00022692"/>
    </source>
</evidence>
<dbReference type="SUPFAM" id="SSF52091">
    <property type="entry name" value="SpoIIaa-like"/>
    <property type="match status" value="1"/>
</dbReference>
<evidence type="ECO:0000256" key="3">
    <source>
        <dbReference type="ARBA" id="ARBA00022989"/>
    </source>
</evidence>
<dbReference type="CDD" id="cd07042">
    <property type="entry name" value="STAS_SulP_like_sulfate_transporter"/>
    <property type="match status" value="1"/>
</dbReference>
<dbReference type="PROSITE" id="PS50801">
    <property type="entry name" value="STAS"/>
    <property type="match status" value="1"/>
</dbReference>
<feature type="transmembrane region" description="Helical" evidence="5">
    <location>
        <begin position="144"/>
        <end position="162"/>
    </location>
</feature>
<dbReference type="EMBL" id="SOFE01000021">
    <property type="protein sequence ID" value="TFB83994.1"/>
    <property type="molecule type" value="Genomic_DNA"/>
</dbReference>
<dbReference type="GO" id="GO:0055085">
    <property type="term" value="P:transmembrane transport"/>
    <property type="evidence" value="ECO:0007669"/>
    <property type="project" value="InterPro"/>
</dbReference>
<dbReference type="PANTHER" id="PTHR11814">
    <property type="entry name" value="SULFATE TRANSPORTER"/>
    <property type="match status" value="1"/>
</dbReference>
<evidence type="ECO:0000313" key="7">
    <source>
        <dbReference type="EMBL" id="SFH91766.1"/>
    </source>
</evidence>
<dbReference type="Gene3D" id="3.30.750.24">
    <property type="entry name" value="STAS domain"/>
    <property type="match status" value="1"/>
</dbReference>
<evidence type="ECO:0000313" key="10">
    <source>
        <dbReference type="Proteomes" id="UP000297963"/>
    </source>
</evidence>
<keyword evidence="2 5" id="KW-0812">Transmembrane</keyword>
<dbReference type="STRING" id="995038.SAMN05216274_12156"/>
<keyword evidence="4 5" id="KW-0472">Membrane</keyword>
<dbReference type="Pfam" id="PF00916">
    <property type="entry name" value="Sulfate_transp"/>
    <property type="match status" value="1"/>
</dbReference>
<feature type="transmembrane region" description="Helical" evidence="5">
    <location>
        <begin position="81"/>
        <end position="101"/>
    </location>
</feature>
<organism evidence="8 10">
    <name type="scientific">Cryobacterium levicorallinum</name>
    <dbReference type="NCBI Taxonomy" id="995038"/>
    <lineage>
        <taxon>Bacteria</taxon>
        <taxon>Bacillati</taxon>
        <taxon>Actinomycetota</taxon>
        <taxon>Actinomycetes</taxon>
        <taxon>Micrococcales</taxon>
        <taxon>Microbacteriaceae</taxon>
        <taxon>Cryobacterium</taxon>
    </lineage>
</organism>
<feature type="transmembrane region" description="Helical" evidence="5">
    <location>
        <begin position="259"/>
        <end position="279"/>
    </location>
</feature>
<dbReference type="Proteomes" id="UP000297963">
    <property type="component" value="Unassembled WGS sequence"/>
</dbReference>
<feature type="transmembrane region" description="Helical" evidence="5">
    <location>
        <begin position="107"/>
        <end position="132"/>
    </location>
</feature>
<protein>
    <submittedName>
        <fullName evidence="7">High affinity sulphate transporter 1</fullName>
    </submittedName>
    <submittedName>
        <fullName evidence="8">STAS domain-containing protein</fullName>
    </submittedName>
</protein>
<proteinExistence type="predicted"/>
<reference evidence="8 10" key="2">
    <citation type="submission" date="2019-03" db="EMBL/GenBank/DDBJ databases">
        <title>Genomics of glacier-inhabiting Cryobacterium strains.</title>
        <authorList>
            <person name="Liu Q."/>
            <person name="Xin Y.-H."/>
        </authorList>
    </citation>
    <scope>NUCLEOTIDE SEQUENCE [LARGE SCALE GENOMIC DNA]</scope>
    <source>
        <strain evidence="8 10">Hh34</strain>
    </source>
</reference>
<dbReference type="GO" id="GO:0016020">
    <property type="term" value="C:membrane"/>
    <property type="evidence" value="ECO:0007669"/>
    <property type="project" value="UniProtKB-SubCell"/>
</dbReference>
<feature type="transmembrane region" description="Helical" evidence="5">
    <location>
        <begin position="365"/>
        <end position="384"/>
    </location>
</feature>
<feature type="domain" description="STAS" evidence="6">
    <location>
        <begin position="447"/>
        <end position="569"/>
    </location>
</feature>
<comment type="subcellular location">
    <subcellularLocation>
        <location evidence="1">Membrane</location>
        <topology evidence="1">Multi-pass membrane protein</topology>
    </subcellularLocation>
</comment>
<evidence type="ECO:0000313" key="8">
    <source>
        <dbReference type="EMBL" id="TFB83994.1"/>
    </source>
</evidence>
<feature type="transmembrane region" description="Helical" evidence="5">
    <location>
        <begin position="338"/>
        <end position="358"/>
    </location>
</feature>
<dbReference type="RefSeq" id="WP_092452528.1">
    <property type="nucleotide sequence ID" value="NZ_BKAC01000044.1"/>
</dbReference>
<name>A0A1I3DYG6_9MICO</name>
<evidence type="ECO:0000259" key="6">
    <source>
        <dbReference type="PROSITE" id="PS50801"/>
    </source>
</evidence>
<dbReference type="EMBL" id="FOPW01000021">
    <property type="protein sequence ID" value="SFH91766.1"/>
    <property type="molecule type" value="Genomic_DNA"/>
</dbReference>
<dbReference type="Proteomes" id="UP000199681">
    <property type="component" value="Unassembled WGS sequence"/>
</dbReference>
<evidence type="ECO:0000256" key="4">
    <source>
        <dbReference type="ARBA" id="ARBA00023136"/>
    </source>
</evidence>
<gene>
    <name evidence="8" type="ORF">E3O11_10385</name>
    <name evidence="7" type="ORF">SAMN05216274_12156</name>
</gene>
<feature type="transmembrane region" description="Helical" evidence="5">
    <location>
        <begin position="216"/>
        <end position="239"/>
    </location>
</feature>
<reference evidence="7 9" key="1">
    <citation type="submission" date="2016-10" db="EMBL/GenBank/DDBJ databases">
        <authorList>
            <person name="Varghese N."/>
            <person name="Submissions S."/>
        </authorList>
    </citation>
    <scope>NUCLEOTIDE SEQUENCE [LARGE SCALE GENOMIC DNA]</scope>
    <source>
        <strain evidence="7 9">GMCC 1.11211</strain>
    </source>
</reference>
<dbReference type="InterPro" id="IPR002645">
    <property type="entry name" value="STAS_dom"/>
</dbReference>
<keyword evidence="9" id="KW-1185">Reference proteome</keyword>
<dbReference type="InterPro" id="IPR001902">
    <property type="entry name" value="SLC26A/SulP_fam"/>
</dbReference>
<evidence type="ECO:0000256" key="5">
    <source>
        <dbReference type="SAM" id="Phobius"/>
    </source>
</evidence>
<accession>A0A1I3DYG6</accession>
<dbReference type="InterPro" id="IPR011547">
    <property type="entry name" value="SLC26A/SulP_dom"/>
</dbReference>
<keyword evidence="3 5" id="KW-1133">Transmembrane helix</keyword>
<dbReference type="AlphaFoldDB" id="A0A1I3DYG6"/>
<comment type="caution">
    <text evidence="8">The sequence shown here is derived from an EMBL/GenBank/DDBJ whole genome shotgun (WGS) entry which is preliminary data.</text>
</comment>
<dbReference type="Pfam" id="PF01740">
    <property type="entry name" value="STAS"/>
    <property type="match status" value="1"/>
</dbReference>
<feature type="transmembrane region" description="Helical" evidence="5">
    <location>
        <begin position="396"/>
        <end position="423"/>
    </location>
</feature>
<feature type="transmembrane region" description="Helical" evidence="5">
    <location>
        <begin position="55"/>
        <end position="74"/>
    </location>
</feature>
<dbReference type="InterPro" id="IPR036513">
    <property type="entry name" value="STAS_dom_sf"/>
</dbReference>
<evidence type="ECO:0000313" key="9">
    <source>
        <dbReference type="Proteomes" id="UP000199681"/>
    </source>
</evidence>